<dbReference type="InterPro" id="IPR009387">
    <property type="entry name" value="HigB-2"/>
</dbReference>
<dbReference type="Pfam" id="PF06296">
    <property type="entry name" value="RelE"/>
    <property type="match status" value="1"/>
</dbReference>
<dbReference type="InterPro" id="IPR035093">
    <property type="entry name" value="RelE/ParE_toxin_dom_sf"/>
</dbReference>
<dbReference type="AlphaFoldDB" id="A0A316DX76"/>
<name>A0A316DX76_9BACT</name>
<dbReference type="EMBL" id="QGGO01000018">
    <property type="protein sequence ID" value="PWK22987.1"/>
    <property type="molecule type" value="Genomic_DNA"/>
</dbReference>
<keyword evidence="2" id="KW-1185">Reference proteome</keyword>
<dbReference type="OrthoDB" id="1364255at2"/>
<evidence type="ECO:0008006" key="3">
    <source>
        <dbReference type="Google" id="ProtNLM"/>
    </source>
</evidence>
<dbReference type="Proteomes" id="UP000245489">
    <property type="component" value="Unassembled WGS sequence"/>
</dbReference>
<dbReference type="RefSeq" id="WP_109743949.1">
    <property type="nucleotide sequence ID" value="NZ_QGGO01000018.1"/>
</dbReference>
<sequence>MFDVIPTPRFLRQVKKLKKKYKSLVSELIEFESSLSENPSQGTDLGNNTYKIRLAIESKNSGKSGGARIITYVVTEQKEVYLVSIYDKSEISTIKDNDIKKLVKEVRDDLE</sequence>
<evidence type="ECO:0000313" key="2">
    <source>
        <dbReference type="Proteomes" id="UP000245489"/>
    </source>
</evidence>
<reference evidence="1 2" key="1">
    <citation type="submission" date="2018-05" db="EMBL/GenBank/DDBJ databases">
        <title>Genomic Encyclopedia of Archaeal and Bacterial Type Strains, Phase II (KMG-II): from individual species to whole genera.</title>
        <authorList>
            <person name="Goeker M."/>
        </authorList>
    </citation>
    <scope>NUCLEOTIDE SEQUENCE [LARGE SCALE GENOMIC DNA]</scope>
    <source>
        <strain evidence="1 2">DSM 22214</strain>
    </source>
</reference>
<accession>A0A316DX76</accession>
<protein>
    <recommendedName>
        <fullName evidence="3">mRNA-degrading endonuclease RelE of RelBE toxin-antitoxin system</fullName>
    </recommendedName>
</protein>
<proteinExistence type="predicted"/>
<organism evidence="1 2">
    <name type="scientific">Arcicella aurantiaca</name>
    <dbReference type="NCBI Taxonomy" id="591202"/>
    <lineage>
        <taxon>Bacteria</taxon>
        <taxon>Pseudomonadati</taxon>
        <taxon>Bacteroidota</taxon>
        <taxon>Cytophagia</taxon>
        <taxon>Cytophagales</taxon>
        <taxon>Flectobacillaceae</taxon>
        <taxon>Arcicella</taxon>
    </lineage>
</organism>
<dbReference type="Gene3D" id="3.30.2310.20">
    <property type="entry name" value="RelE-like"/>
    <property type="match status" value="1"/>
</dbReference>
<dbReference type="SUPFAM" id="SSF143011">
    <property type="entry name" value="RelE-like"/>
    <property type="match status" value="1"/>
</dbReference>
<evidence type="ECO:0000313" key="1">
    <source>
        <dbReference type="EMBL" id="PWK22987.1"/>
    </source>
</evidence>
<comment type="caution">
    <text evidence="1">The sequence shown here is derived from an EMBL/GenBank/DDBJ whole genome shotgun (WGS) entry which is preliminary data.</text>
</comment>
<dbReference type="PIRSF" id="PIRSF039032">
    <property type="entry name" value="HigB-2"/>
    <property type="match status" value="1"/>
</dbReference>
<gene>
    <name evidence="1" type="ORF">LV89_03255</name>
</gene>